<dbReference type="Gene3D" id="1.10.8.960">
    <property type="match status" value="1"/>
</dbReference>
<evidence type="ECO:0000256" key="6">
    <source>
        <dbReference type="ARBA" id="ARBA00022684"/>
    </source>
</evidence>
<comment type="similarity">
    <text evidence="2 12">Belongs to the glutamate--cysteine ligase type 3 family.</text>
</comment>
<comment type="pathway">
    <text evidence="1 12">Sulfur metabolism; glutathione biosynthesis; glutathione from L-cysteine and L-glutamate: step 1/2.</text>
</comment>
<dbReference type="FunFam" id="3.30.590.50:FF:000002">
    <property type="entry name" value="Glutamate--cysteine ligase catalytic subunit"/>
    <property type="match status" value="1"/>
</dbReference>
<keyword evidence="8 12" id="KW-0067">ATP-binding</keyword>
<evidence type="ECO:0000256" key="12">
    <source>
        <dbReference type="RuleBase" id="RU367135"/>
    </source>
</evidence>
<dbReference type="InterPro" id="IPR014746">
    <property type="entry name" value="Gln_synth/guanido_kin_cat_dom"/>
</dbReference>
<protein>
    <recommendedName>
        <fullName evidence="4 12">Glutamate--cysteine ligase</fullName>
        <ecNumber evidence="3 12">6.3.2.2</ecNumber>
    </recommendedName>
    <alternativeName>
        <fullName evidence="10 12">Gamma-ECS</fullName>
    </alternativeName>
    <alternativeName>
        <fullName evidence="9 12">Gamma-glutamylcysteine synthetase</fullName>
    </alternativeName>
</protein>
<dbReference type="PANTHER" id="PTHR11164:SF0">
    <property type="entry name" value="GLUTAMATE--CYSTEINE LIGASE CATALYTIC SUBUNIT"/>
    <property type="match status" value="1"/>
</dbReference>
<dbReference type="SUPFAM" id="SSF55931">
    <property type="entry name" value="Glutamine synthetase/guanido kinase"/>
    <property type="match status" value="1"/>
</dbReference>
<accession>A0A8S1H718</accession>
<dbReference type="FunFam" id="1.10.8.960:FF:000001">
    <property type="entry name" value="Glutamate--cysteine ligase catalytic subunit"/>
    <property type="match status" value="1"/>
</dbReference>
<evidence type="ECO:0000256" key="8">
    <source>
        <dbReference type="ARBA" id="ARBA00022840"/>
    </source>
</evidence>
<evidence type="ECO:0000256" key="7">
    <source>
        <dbReference type="ARBA" id="ARBA00022741"/>
    </source>
</evidence>
<keyword evidence="14" id="KW-1185">Reference proteome</keyword>
<dbReference type="Proteomes" id="UP000835052">
    <property type="component" value="Unassembled WGS sequence"/>
</dbReference>
<dbReference type="AlphaFoldDB" id="A0A8S1H718"/>
<dbReference type="InterPro" id="IPR004308">
    <property type="entry name" value="GCS"/>
</dbReference>
<dbReference type="GO" id="GO:0006750">
    <property type="term" value="P:glutathione biosynthetic process"/>
    <property type="evidence" value="ECO:0007669"/>
    <property type="project" value="UniProtKB-UniRule"/>
</dbReference>
<organism evidence="13 14">
    <name type="scientific">Caenorhabditis auriculariae</name>
    <dbReference type="NCBI Taxonomy" id="2777116"/>
    <lineage>
        <taxon>Eukaryota</taxon>
        <taxon>Metazoa</taxon>
        <taxon>Ecdysozoa</taxon>
        <taxon>Nematoda</taxon>
        <taxon>Chromadorea</taxon>
        <taxon>Rhabditida</taxon>
        <taxon>Rhabditina</taxon>
        <taxon>Rhabditomorpha</taxon>
        <taxon>Rhabditoidea</taxon>
        <taxon>Rhabditidae</taxon>
        <taxon>Peloderinae</taxon>
        <taxon>Caenorhabditis</taxon>
    </lineage>
</organism>
<evidence type="ECO:0000313" key="13">
    <source>
        <dbReference type="EMBL" id="CAD6191449.1"/>
    </source>
</evidence>
<name>A0A8S1H718_9PELO</name>
<dbReference type="GO" id="GO:0017109">
    <property type="term" value="C:glutamate-cysteine ligase complex"/>
    <property type="evidence" value="ECO:0007669"/>
    <property type="project" value="TreeGrafter"/>
</dbReference>
<evidence type="ECO:0000256" key="11">
    <source>
        <dbReference type="ARBA" id="ARBA00048819"/>
    </source>
</evidence>
<dbReference type="GO" id="GO:0004357">
    <property type="term" value="F:glutamate-cysteine ligase activity"/>
    <property type="evidence" value="ECO:0007669"/>
    <property type="project" value="UniProtKB-UniRule"/>
</dbReference>
<evidence type="ECO:0000256" key="2">
    <source>
        <dbReference type="ARBA" id="ARBA00008100"/>
    </source>
</evidence>
<evidence type="ECO:0000256" key="5">
    <source>
        <dbReference type="ARBA" id="ARBA00022598"/>
    </source>
</evidence>
<keyword evidence="5 12" id="KW-0436">Ligase</keyword>
<gene>
    <name evidence="13" type="ORF">CAUJ_LOCUS7368</name>
</gene>
<comment type="catalytic activity">
    <reaction evidence="11 12">
        <text>L-cysteine + L-glutamate + ATP = gamma-L-glutamyl-L-cysteine + ADP + phosphate + H(+)</text>
        <dbReference type="Rhea" id="RHEA:13285"/>
        <dbReference type="ChEBI" id="CHEBI:15378"/>
        <dbReference type="ChEBI" id="CHEBI:29985"/>
        <dbReference type="ChEBI" id="CHEBI:30616"/>
        <dbReference type="ChEBI" id="CHEBI:35235"/>
        <dbReference type="ChEBI" id="CHEBI:43474"/>
        <dbReference type="ChEBI" id="CHEBI:58173"/>
        <dbReference type="ChEBI" id="CHEBI:456216"/>
        <dbReference type="EC" id="6.3.2.2"/>
    </reaction>
</comment>
<keyword evidence="6 12" id="KW-0317">Glutathione biosynthesis</keyword>
<reference evidence="13" key="1">
    <citation type="submission" date="2020-10" db="EMBL/GenBank/DDBJ databases">
        <authorList>
            <person name="Kikuchi T."/>
        </authorList>
    </citation>
    <scope>NUCLEOTIDE SEQUENCE</scope>
    <source>
        <strain evidence="13">NKZ352</strain>
    </source>
</reference>
<sequence length="630" mass="72854">MGLLAEGTPLSWEETIQYIDYIKRHGIAQFVNLYHKLKFRERSELKWGDEVEYTIVKFDDENKKVRVSCRASQLLKKLKSEEERNNSLGRPNKFLWTPEFGAYMIEGTPGSPYGGLLECFSHVEEDMKLRRKDIQRLLREDESILSMSFPSFGVRDFTSPPSKITPENRSFGSIFWPDEAICSSHLRFKNLLKNSVDRRGSKIFMNVPIFKDSNTPDPYVEDFSKFGDSQDYQDAKPDHIYLDHMGFGMGCCCLQVTFQTVNVGEARWLYDQLTPITPVLLALSAATPIFRSKLSEVDTRWGISSASCDDRTEEERGLKPLENEDFVIEKSRYDSTNCYIDPSSVAYNDIPLQYDENLYQTLIKGDIDEPMAKHIAHLFIRDPLQVYFERIEQDDAIDTEHFETIQSSNWMNMRFKPPPVDDPKIGWRVEFRPTEVQLTDFENAAYCCFIVLLTRVLIAFRTNYLIPISQVTENMKRAQIRDAVRSQKFFFRKNVMESEETNGKAESGPLNDAEIEEMTVDEIVNGKEDGFPGLMSFIRKYLDSADLEVETLSTINQYLELISKRASGEIPTLAHWMRDFVMDHPNYKHDSEVSDEIVYDLLKKMDSISNGEEHCEKLLGPFHPKSLSDL</sequence>
<keyword evidence="7 12" id="KW-0547">Nucleotide-binding</keyword>
<dbReference type="OrthoDB" id="7939818at2759"/>
<comment type="caution">
    <text evidence="13">The sequence shown here is derived from an EMBL/GenBank/DDBJ whole genome shotgun (WGS) entry which is preliminary data.</text>
</comment>
<dbReference type="PANTHER" id="PTHR11164">
    <property type="entry name" value="GLUTAMATE CYSTEINE LIGASE"/>
    <property type="match status" value="1"/>
</dbReference>
<dbReference type="Gene3D" id="3.30.590.50">
    <property type="match status" value="2"/>
</dbReference>
<evidence type="ECO:0000256" key="3">
    <source>
        <dbReference type="ARBA" id="ARBA00012220"/>
    </source>
</evidence>
<evidence type="ECO:0000313" key="14">
    <source>
        <dbReference type="Proteomes" id="UP000835052"/>
    </source>
</evidence>
<dbReference type="Pfam" id="PF03074">
    <property type="entry name" value="GCS"/>
    <property type="match status" value="1"/>
</dbReference>
<dbReference type="EMBL" id="CAJGYM010000021">
    <property type="protein sequence ID" value="CAD6191449.1"/>
    <property type="molecule type" value="Genomic_DNA"/>
</dbReference>
<evidence type="ECO:0000256" key="4">
    <source>
        <dbReference type="ARBA" id="ARBA00014618"/>
    </source>
</evidence>
<evidence type="ECO:0000256" key="9">
    <source>
        <dbReference type="ARBA" id="ARBA00030585"/>
    </source>
</evidence>
<dbReference type="FunFam" id="3.30.590.50:FF:000007">
    <property type="entry name" value="Glutamate--cysteine ligase"/>
    <property type="match status" value="1"/>
</dbReference>
<evidence type="ECO:0000256" key="1">
    <source>
        <dbReference type="ARBA" id="ARBA00005006"/>
    </source>
</evidence>
<dbReference type="EC" id="6.3.2.2" evidence="3 12"/>
<proteinExistence type="inferred from homology"/>
<dbReference type="GO" id="GO:0005524">
    <property type="term" value="F:ATP binding"/>
    <property type="evidence" value="ECO:0007669"/>
    <property type="project" value="UniProtKB-UniRule"/>
</dbReference>
<evidence type="ECO:0000256" key="10">
    <source>
        <dbReference type="ARBA" id="ARBA00032122"/>
    </source>
</evidence>